<dbReference type="Pfam" id="PF13356">
    <property type="entry name" value="Arm-DNA-bind_3"/>
    <property type="match status" value="1"/>
</dbReference>
<evidence type="ECO:0000259" key="1">
    <source>
        <dbReference type="Pfam" id="PF13356"/>
    </source>
</evidence>
<sequence length="156" mass="16960">MRQAEARERGYKLADQLGLYLYVTPAGSKSWRFKYRYAGREGGSGSAFSQTSGSRKHAASAIRPASCCSPASTRFGIRYRMAIAAPNRAAYVRSFSSGVAFGSPGALVACQCSSGKKPAREARFSVHWPKGRWKCRRSGGSELAAKHRGARVYRNG</sequence>
<dbReference type="EMBL" id="JACEIB010000004">
    <property type="protein sequence ID" value="MBA2933964.1"/>
    <property type="molecule type" value="Genomic_DNA"/>
</dbReference>
<proteinExistence type="predicted"/>
<organism evidence="2 3">
    <name type="scientific">Sphingomonas chungangi</name>
    <dbReference type="NCBI Taxonomy" id="2683589"/>
    <lineage>
        <taxon>Bacteria</taxon>
        <taxon>Pseudomonadati</taxon>
        <taxon>Pseudomonadota</taxon>
        <taxon>Alphaproteobacteria</taxon>
        <taxon>Sphingomonadales</taxon>
        <taxon>Sphingomonadaceae</taxon>
        <taxon>Sphingomonas</taxon>
    </lineage>
</organism>
<name>A0A838L482_9SPHN</name>
<gene>
    <name evidence="2" type="ORF">HZF05_07605</name>
</gene>
<protein>
    <submittedName>
        <fullName evidence="2">DUF4102 domain-containing protein</fullName>
    </submittedName>
</protein>
<dbReference type="AlphaFoldDB" id="A0A838L482"/>
<feature type="domain" description="Integrase DNA-binding" evidence="1">
    <location>
        <begin position="7"/>
        <end position="41"/>
    </location>
</feature>
<evidence type="ECO:0000313" key="3">
    <source>
        <dbReference type="Proteomes" id="UP000570166"/>
    </source>
</evidence>
<dbReference type="InterPro" id="IPR025166">
    <property type="entry name" value="Integrase_DNA_bind_dom"/>
</dbReference>
<dbReference type="Gene3D" id="3.30.160.390">
    <property type="entry name" value="Integrase, DNA-binding domain"/>
    <property type="match status" value="1"/>
</dbReference>
<comment type="caution">
    <text evidence="2">The sequence shown here is derived from an EMBL/GenBank/DDBJ whole genome shotgun (WGS) entry which is preliminary data.</text>
</comment>
<evidence type="ECO:0000313" key="2">
    <source>
        <dbReference type="EMBL" id="MBA2933964.1"/>
    </source>
</evidence>
<dbReference type="InterPro" id="IPR038488">
    <property type="entry name" value="Integrase_DNA-bd_sf"/>
</dbReference>
<keyword evidence="3" id="KW-1185">Reference proteome</keyword>
<accession>A0A838L482</accession>
<dbReference type="Proteomes" id="UP000570166">
    <property type="component" value="Unassembled WGS sequence"/>
</dbReference>
<reference evidence="2 3" key="1">
    <citation type="submission" date="2020-07" db="EMBL/GenBank/DDBJ databases">
        <authorList>
            <person name="Sun Q."/>
        </authorList>
    </citation>
    <scope>NUCLEOTIDE SEQUENCE [LARGE SCALE GENOMIC DNA]</scope>
    <source>
        <strain evidence="2 3">CGMCC 1.13654</strain>
    </source>
</reference>